<organism evidence="2 3">
    <name type="scientific">Chryseobacterium taklimakanense</name>
    <dbReference type="NCBI Taxonomy" id="536441"/>
    <lineage>
        <taxon>Bacteria</taxon>
        <taxon>Pseudomonadati</taxon>
        <taxon>Bacteroidota</taxon>
        <taxon>Flavobacteriia</taxon>
        <taxon>Flavobacteriales</taxon>
        <taxon>Weeksellaceae</taxon>
        <taxon>Chryseobacterium group</taxon>
        <taxon>Chryseobacterium</taxon>
    </lineage>
</organism>
<dbReference type="EMBL" id="CP034171">
    <property type="protein sequence ID" value="AZI19672.1"/>
    <property type="molecule type" value="Genomic_DNA"/>
</dbReference>
<reference evidence="3" key="1">
    <citation type="submission" date="2018-11" db="EMBL/GenBank/DDBJ databases">
        <title>Proposal to divide the Flavobacteriaceae and reorganize its genera based on Amino Acid Identity values calculated from whole genome sequences.</title>
        <authorList>
            <person name="Nicholson A.C."/>
            <person name="Gulvik C.A."/>
            <person name="Whitney A.M."/>
            <person name="Humrighouse B.W."/>
            <person name="Bell M."/>
            <person name="Holmes B."/>
            <person name="Steigerwalt A.B."/>
            <person name="Villarma A."/>
            <person name="Sheth M."/>
            <person name="Batra D."/>
            <person name="Pryor J."/>
            <person name="Bernardet J.-F."/>
            <person name="Hugo C."/>
            <person name="Kampfer P."/>
            <person name="Newman J.D."/>
            <person name="McQuiston J.R."/>
        </authorList>
    </citation>
    <scope>NUCLEOTIDE SEQUENCE [LARGE SCALE GENOMIC DNA]</scope>
    <source>
        <strain evidence="3">H4753</strain>
    </source>
</reference>
<feature type="region of interest" description="Disordered" evidence="1">
    <location>
        <begin position="110"/>
        <end position="163"/>
    </location>
</feature>
<evidence type="ECO:0000313" key="2">
    <source>
        <dbReference type="EMBL" id="AZI19672.1"/>
    </source>
</evidence>
<protein>
    <submittedName>
        <fullName evidence="2">Uncharacterized protein</fullName>
    </submittedName>
</protein>
<evidence type="ECO:0000256" key="1">
    <source>
        <dbReference type="SAM" id="MobiDB-lite"/>
    </source>
</evidence>
<dbReference type="AlphaFoldDB" id="A0A3G8WEY4"/>
<feature type="compositionally biased region" description="Low complexity" evidence="1">
    <location>
        <begin position="111"/>
        <end position="125"/>
    </location>
</feature>
<dbReference type="Proteomes" id="UP000282297">
    <property type="component" value="Chromosome"/>
</dbReference>
<accession>A0A3G8WEY4</accession>
<dbReference type="RefSeq" id="WP_124783926.1">
    <property type="nucleotide sequence ID" value="NZ_CP034171.1"/>
</dbReference>
<proteinExistence type="predicted"/>
<evidence type="ECO:0000313" key="3">
    <source>
        <dbReference type="Proteomes" id="UP000282297"/>
    </source>
</evidence>
<name>A0A3G8WEY4_9FLAO</name>
<sequence length="163" mass="19312">MKNIFFGALMVGVITFGYSQSSYYNDYRSSISGINWQTMAAELLLTPYQKEQLFALNNRYDNYDDWNRVYGNNPDRWRTDRYGEFERILGREKYTKFKNRYYKGQNPVAVYNRNKNNNKPYGNKSYRSDNRDVKSKSALKSRSTVAERYQNRKYGNSAAVKAK</sequence>
<gene>
    <name evidence="2" type="ORF">EIH08_02070</name>
</gene>
<feature type="compositionally biased region" description="Basic and acidic residues" evidence="1">
    <location>
        <begin position="126"/>
        <end position="135"/>
    </location>
</feature>